<evidence type="ECO:0000313" key="9">
    <source>
        <dbReference type="Proteomes" id="UP000051886"/>
    </source>
</evidence>
<dbReference type="InterPro" id="IPR010445">
    <property type="entry name" value="LapA_dom"/>
</dbReference>
<reference evidence="8 9" key="1">
    <citation type="journal article" date="2015" name="Genome Announc.">
        <title>Expanding the biotechnology potential of lactobacilli through comparative genomics of 213 strains and associated genera.</title>
        <authorList>
            <person name="Sun Z."/>
            <person name="Harris H.M."/>
            <person name="McCann A."/>
            <person name="Guo C."/>
            <person name="Argimon S."/>
            <person name="Zhang W."/>
            <person name="Yang X."/>
            <person name="Jeffery I.B."/>
            <person name="Cooney J.C."/>
            <person name="Kagawa T.F."/>
            <person name="Liu W."/>
            <person name="Song Y."/>
            <person name="Salvetti E."/>
            <person name="Wrobel A."/>
            <person name="Rasinkangas P."/>
            <person name="Parkhill J."/>
            <person name="Rea M.C."/>
            <person name="O'Sullivan O."/>
            <person name="Ritari J."/>
            <person name="Douillard F.P."/>
            <person name="Paul Ross R."/>
            <person name="Yang R."/>
            <person name="Briner A.E."/>
            <person name="Felis G.E."/>
            <person name="de Vos W.M."/>
            <person name="Barrangou R."/>
            <person name="Klaenhammer T.R."/>
            <person name="Caufield P.W."/>
            <person name="Cui Y."/>
            <person name="Zhang H."/>
            <person name="O'Toole P.W."/>
        </authorList>
    </citation>
    <scope>NUCLEOTIDE SEQUENCE [LARGE SCALE GENOMIC DNA]</scope>
    <source>
        <strain evidence="8 9">NBRC 103219</strain>
    </source>
</reference>
<protein>
    <recommendedName>
        <fullName evidence="7">Lipopolysaccharide assembly protein A domain-containing protein</fullName>
    </recommendedName>
</protein>
<accession>A0A0R2LLF4</accession>
<evidence type="ECO:0000259" key="7">
    <source>
        <dbReference type="Pfam" id="PF06305"/>
    </source>
</evidence>
<sequence length="116" mass="13107">MKKQWTMVGAIVLLLIAVLFSWMNSQAVTVNFGFTKVTMPLVVILVISILIGALIVVLLSTSANWKQKREIKSLKKQLAANKAMKRQPENENSEVDLQEEAQKEDSTNQNLKQHEE</sequence>
<evidence type="ECO:0000313" key="8">
    <source>
        <dbReference type="EMBL" id="KRO02606.1"/>
    </source>
</evidence>
<organism evidence="8 9">
    <name type="scientific">Ligilactobacillus pobuzihii</name>
    <dbReference type="NCBI Taxonomy" id="449659"/>
    <lineage>
        <taxon>Bacteria</taxon>
        <taxon>Bacillati</taxon>
        <taxon>Bacillota</taxon>
        <taxon>Bacilli</taxon>
        <taxon>Lactobacillales</taxon>
        <taxon>Lactobacillaceae</taxon>
        <taxon>Ligilactobacillus</taxon>
    </lineage>
</organism>
<evidence type="ECO:0000256" key="5">
    <source>
        <dbReference type="SAM" id="MobiDB-lite"/>
    </source>
</evidence>
<keyword evidence="2 6" id="KW-0812">Transmembrane</keyword>
<dbReference type="OrthoDB" id="2990728at2"/>
<proteinExistence type="predicted"/>
<dbReference type="STRING" id="449659.IV66_GL000030"/>
<feature type="domain" description="Lipopolysaccharide assembly protein A" evidence="7">
    <location>
        <begin position="24"/>
        <end position="81"/>
    </location>
</feature>
<feature type="region of interest" description="Disordered" evidence="5">
    <location>
        <begin position="82"/>
        <end position="116"/>
    </location>
</feature>
<comment type="caution">
    <text evidence="8">The sequence shown here is derived from an EMBL/GenBank/DDBJ whole genome shotgun (WGS) entry which is preliminary data.</text>
</comment>
<keyword evidence="9" id="KW-1185">Reference proteome</keyword>
<dbReference type="EMBL" id="JQCN01000001">
    <property type="protein sequence ID" value="KRO02606.1"/>
    <property type="molecule type" value="Genomic_DNA"/>
</dbReference>
<feature type="compositionally biased region" description="Basic and acidic residues" evidence="5">
    <location>
        <begin position="100"/>
        <end position="116"/>
    </location>
</feature>
<dbReference type="PANTHER" id="PTHR41335">
    <property type="entry name" value="MEMBRANE PROTEIN-RELATED"/>
    <property type="match status" value="1"/>
</dbReference>
<feature type="transmembrane region" description="Helical" evidence="6">
    <location>
        <begin position="37"/>
        <end position="59"/>
    </location>
</feature>
<keyword evidence="1" id="KW-1003">Cell membrane</keyword>
<dbReference type="Pfam" id="PF06305">
    <property type="entry name" value="LapA_dom"/>
    <property type="match status" value="1"/>
</dbReference>
<gene>
    <name evidence="8" type="ORF">IV66_GL000030</name>
</gene>
<evidence type="ECO:0000256" key="4">
    <source>
        <dbReference type="ARBA" id="ARBA00023136"/>
    </source>
</evidence>
<dbReference type="PATRIC" id="fig|449659.4.peg.30"/>
<evidence type="ECO:0000256" key="2">
    <source>
        <dbReference type="ARBA" id="ARBA00022692"/>
    </source>
</evidence>
<dbReference type="GO" id="GO:0005886">
    <property type="term" value="C:plasma membrane"/>
    <property type="evidence" value="ECO:0007669"/>
    <property type="project" value="InterPro"/>
</dbReference>
<evidence type="ECO:0000256" key="1">
    <source>
        <dbReference type="ARBA" id="ARBA00022475"/>
    </source>
</evidence>
<evidence type="ECO:0000256" key="3">
    <source>
        <dbReference type="ARBA" id="ARBA00022989"/>
    </source>
</evidence>
<keyword evidence="3 6" id="KW-1133">Transmembrane helix</keyword>
<dbReference type="PANTHER" id="PTHR41335:SF1">
    <property type="entry name" value="MEMBRANE PROTEIN"/>
    <property type="match status" value="1"/>
</dbReference>
<dbReference type="RefSeq" id="WP_017868011.1">
    <property type="nucleotide sequence ID" value="NZ_BJYB01000001.1"/>
</dbReference>
<dbReference type="Proteomes" id="UP000051886">
    <property type="component" value="Unassembled WGS sequence"/>
</dbReference>
<keyword evidence="4 6" id="KW-0472">Membrane</keyword>
<dbReference type="AlphaFoldDB" id="A0A0R2LLF4"/>
<evidence type="ECO:0000256" key="6">
    <source>
        <dbReference type="SAM" id="Phobius"/>
    </source>
</evidence>
<name>A0A0R2LLF4_9LACO</name>